<dbReference type="InterPro" id="IPR053008">
    <property type="entry name" value="Phomopsin_biosynth_assoc"/>
</dbReference>
<gene>
    <name evidence="2" type="ORF">PG991_013156</name>
</gene>
<organism evidence="2 3">
    <name type="scientific">Apiospora marii</name>
    <dbReference type="NCBI Taxonomy" id="335849"/>
    <lineage>
        <taxon>Eukaryota</taxon>
        <taxon>Fungi</taxon>
        <taxon>Dikarya</taxon>
        <taxon>Ascomycota</taxon>
        <taxon>Pezizomycotina</taxon>
        <taxon>Sordariomycetes</taxon>
        <taxon>Xylariomycetidae</taxon>
        <taxon>Amphisphaeriales</taxon>
        <taxon>Apiosporaceae</taxon>
        <taxon>Apiospora</taxon>
    </lineage>
</organism>
<evidence type="ECO:0000256" key="1">
    <source>
        <dbReference type="SAM" id="MobiDB-lite"/>
    </source>
</evidence>
<evidence type="ECO:0000313" key="2">
    <source>
        <dbReference type="EMBL" id="KAK8000934.1"/>
    </source>
</evidence>
<dbReference type="PANTHER" id="PTHR35896">
    <property type="entry name" value="IG-LIKE DOMAIN-CONTAINING PROTEIN"/>
    <property type="match status" value="1"/>
</dbReference>
<proteinExistence type="predicted"/>
<accession>A0ABR1R5C4</accession>
<reference evidence="2 3" key="1">
    <citation type="submission" date="2023-01" db="EMBL/GenBank/DDBJ databases">
        <title>Analysis of 21 Apiospora genomes using comparative genomics revels a genus with tremendous synthesis potential of carbohydrate active enzymes and secondary metabolites.</title>
        <authorList>
            <person name="Sorensen T."/>
        </authorList>
    </citation>
    <scope>NUCLEOTIDE SEQUENCE [LARGE SCALE GENOMIC DNA]</scope>
    <source>
        <strain evidence="2 3">CBS 20057</strain>
    </source>
</reference>
<dbReference type="Proteomes" id="UP001396898">
    <property type="component" value="Unassembled WGS sequence"/>
</dbReference>
<comment type="caution">
    <text evidence="2">The sequence shown here is derived from an EMBL/GenBank/DDBJ whole genome shotgun (WGS) entry which is preliminary data.</text>
</comment>
<evidence type="ECO:0000313" key="3">
    <source>
        <dbReference type="Proteomes" id="UP001396898"/>
    </source>
</evidence>
<keyword evidence="3" id="KW-1185">Reference proteome</keyword>
<dbReference type="PANTHER" id="PTHR35896:SF3">
    <property type="entry name" value="MAJOR FACILITATOR SUPERFAMILY TRANSPORTER"/>
    <property type="match status" value="1"/>
</dbReference>
<protein>
    <submittedName>
        <fullName evidence="2">Uncharacterized protein</fullName>
    </submittedName>
</protein>
<name>A0ABR1R5C4_9PEZI</name>
<feature type="region of interest" description="Disordered" evidence="1">
    <location>
        <begin position="1"/>
        <end position="33"/>
    </location>
</feature>
<dbReference type="EMBL" id="JAQQWI010000018">
    <property type="protein sequence ID" value="KAK8000934.1"/>
    <property type="molecule type" value="Genomic_DNA"/>
</dbReference>
<sequence length="236" mass="26462">MEYQHLNTDPEAADQADFTPEKPSSKPRFWQKGKARNWSPSQVILVAVGSLLAIWGAIDATSRALQWARQSVFRGENHPPCWCGTSDEEAVAMGCTWDHIAVDWLPTHCVDHELVAEFDVAGSGPAGAWPYYVSDLHKVALLTETQRTAVNLTDIDELAKEGKEYWTTVEWHISHCLFTWRKQVRSAGGGVSVEPWNDKEAHASHCSEYIWNVLRTGRPLDEVSTVILGKDRHVGE</sequence>